<gene>
    <name evidence="4" type="primary">ramA_3</name>
    <name evidence="4" type="ORF">ROA7745_03694</name>
</gene>
<dbReference type="InterPro" id="IPR003010">
    <property type="entry name" value="C-N_Hydrolase"/>
</dbReference>
<feature type="region of interest" description="Disordered" evidence="2">
    <location>
        <begin position="280"/>
        <end position="299"/>
    </location>
</feature>
<keyword evidence="5" id="KW-1185">Reference proteome</keyword>
<dbReference type="Gene3D" id="3.60.110.10">
    <property type="entry name" value="Carbon-nitrogen hydrolase"/>
    <property type="match status" value="1"/>
</dbReference>
<evidence type="ECO:0000259" key="3">
    <source>
        <dbReference type="PROSITE" id="PS50263"/>
    </source>
</evidence>
<keyword evidence="4" id="KW-0378">Hydrolase</keyword>
<name>A0A1X7BW56_9RHOB</name>
<sequence length="311" mass="34685">MTHFAIAGIQMHIGMKSNLHEMNRRLDLLMHLYPWVEMVVFSELAADGPNPASAQPLGGPNEQAFAEMACKHNIWLIPGSIFESRDGRIYNMTPVLNPEGEVVTRYRKMFPFTPYEDTTEPGDEFCVFDVPNVGRFGVAICYDIWFPEVMRTLTSMGAEVIINPVLAHFVDRPADLSIAQASAAMFQSYVFHINGLLAGGNGYSRVVDPAGQILHDGNVQEELIPVEVDFGLVRRQRERGLLGMGQVLKSFRDRKVKFDVYADGFDHSYLNGLGPLAKPSRASQSNDFNNNDQFESWPQGQGALTTELKAV</sequence>
<proteinExistence type="inferred from homology"/>
<accession>A0A1X7BW56</accession>
<dbReference type="AlphaFoldDB" id="A0A1X7BW56"/>
<dbReference type="Proteomes" id="UP000193224">
    <property type="component" value="Unassembled WGS sequence"/>
</dbReference>
<evidence type="ECO:0000256" key="2">
    <source>
        <dbReference type="SAM" id="MobiDB-lite"/>
    </source>
</evidence>
<dbReference type="InterPro" id="IPR036526">
    <property type="entry name" value="C-N_Hydrolase_sf"/>
</dbReference>
<dbReference type="EMBL" id="FWXB01000017">
    <property type="protein sequence ID" value="SMC13834.1"/>
    <property type="molecule type" value="Genomic_DNA"/>
</dbReference>
<dbReference type="EC" id="3.5.1.100" evidence="4"/>
<dbReference type="Pfam" id="PF00795">
    <property type="entry name" value="CN_hydrolase"/>
    <property type="match status" value="1"/>
</dbReference>
<feature type="domain" description="CN hydrolase" evidence="3">
    <location>
        <begin position="4"/>
        <end position="230"/>
    </location>
</feature>
<dbReference type="OrthoDB" id="9803803at2"/>
<reference evidence="4 5" key="1">
    <citation type="submission" date="2017-03" db="EMBL/GenBank/DDBJ databases">
        <authorList>
            <person name="Afonso C.L."/>
            <person name="Miller P.J."/>
            <person name="Scott M.A."/>
            <person name="Spackman E."/>
            <person name="Goraichik I."/>
            <person name="Dimitrov K.M."/>
            <person name="Suarez D.L."/>
            <person name="Swayne D.E."/>
        </authorList>
    </citation>
    <scope>NUCLEOTIDE SEQUENCE [LARGE SCALE GENOMIC DNA]</scope>
    <source>
        <strain evidence="4 5">CECT 7745</strain>
    </source>
</reference>
<protein>
    <submittedName>
        <fullName evidence="4">(R)-stereoselective amidase</fullName>
        <ecNumber evidence="4">3.5.1.100</ecNumber>
    </submittedName>
</protein>
<dbReference type="PROSITE" id="PS01227">
    <property type="entry name" value="UPF0012"/>
    <property type="match status" value="1"/>
</dbReference>
<feature type="compositionally biased region" description="Polar residues" evidence="2">
    <location>
        <begin position="281"/>
        <end position="299"/>
    </location>
</feature>
<evidence type="ECO:0000313" key="5">
    <source>
        <dbReference type="Proteomes" id="UP000193224"/>
    </source>
</evidence>
<evidence type="ECO:0000313" key="4">
    <source>
        <dbReference type="EMBL" id="SMC13834.1"/>
    </source>
</evidence>
<evidence type="ECO:0000256" key="1">
    <source>
        <dbReference type="ARBA" id="ARBA00010613"/>
    </source>
</evidence>
<dbReference type="SUPFAM" id="SSF56317">
    <property type="entry name" value="Carbon-nitrogen hydrolase"/>
    <property type="match status" value="1"/>
</dbReference>
<dbReference type="PANTHER" id="PTHR23088">
    <property type="entry name" value="NITRILASE-RELATED"/>
    <property type="match status" value="1"/>
</dbReference>
<dbReference type="PROSITE" id="PS50263">
    <property type="entry name" value="CN_HYDROLASE"/>
    <property type="match status" value="1"/>
</dbReference>
<dbReference type="RefSeq" id="WP_085801760.1">
    <property type="nucleotide sequence ID" value="NZ_FWXB01000017.1"/>
</dbReference>
<organism evidence="4 5">
    <name type="scientific">Roseovarius aestuarii</name>
    <dbReference type="NCBI Taxonomy" id="475083"/>
    <lineage>
        <taxon>Bacteria</taxon>
        <taxon>Pseudomonadati</taxon>
        <taxon>Pseudomonadota</taxon>
        <taxon>Alphaproteobacteria</taxon>
        <taxon>Rhodobacterales</taxon>
        <taxon>Roseobacteraceae</taxon>
        <taxon>Roseovarius</taxon>
    </lineage>
</organism>
<comment type="similarity">
    <text evidence="1">Belongs to the carbon-nitrogen hydrolase superfamily. NIT1/NIT2 family.</text>
</comment>
<dbReference type="PANTHER" id="PTHR23088:SF27">
    <property type="entry name" value="DEAMINATED GLUTATHIONE AMIDASE"/>
    <property type="match status" value="1"/>
</dbReference>
<dbReference type="CDD" id="cd07197">
    <property type="entry name" value="nitrilase"/>
    <property type="match status" value="1"/>
</dbReference>
<dbReference type="GO" id="GO:0016787">
    <property type="term" value="F:hydrolase activity"/>
    <property type="evidence" value="ECO:0007669"/>
    <property type="project" value="UniProtKB-KW"/>
</dbReference>
<dbReference type="InterPro" id="IPR001110">
    <property type="entry name" value="UPF0012_CS"/>
</dbReference>